<dbReference type="PANTHER" id="PTHR34075">
    <property type="entry name" value="BLR3430 PROTEIN"/>
    <property type="match status" value="1"/>
</dbReference>
<dbReference type="Pfam" id="PF12172">
    <property type="entry name" value="zf-ChsH2"/>
    <property type="match status" value="1"/>
</dbReference>
<dbReference type="RefSeq" id="WP_344419558.1">
    <property type="nucleotide sequence ID" value="NZ_BAAAQK010000013.1"/>
</dbReference>
<evidence type="ECO:0000256" key="1">
    <source>
        <dbReference type="SAM" id="MobiDB-lite"/>
    </source>
</evidence>
<feature type="domain" description="ChsH2 rubredoxin-like zinc ribbon" evidence="3">
    <location>
        <begin position="25"/>
        <end position="55"/>
    </location>
</feature>
<reference evidence="4 5" key="1">
    <citation type="journal article" date="2019" name="Int. J. Syst. Evol. Microbiol.">
        <title>The Global Catalogue of Microorganisms (GCM) 10K type strain sequencing project: providing services to taxonomists for standard genome sequencing and annotation.</title>
        <authorList>
            <consortium name="The Broad Institute Genomics Platform"/>
            <consortium name="The Broad Institute Genome Sequencing Center for Infectious Disease"/>
            <person name="Wu L."/>
            <person name="Ma J."/>
        </authorList>
    </citation>
    <scope>NUCLEOTIDE SEQUENCE [LARGE SCALE GENOMIC DNA]</scope>
    <source>
        <strain evidence="4 5">JCM 16009</strain>
    </source>
</reference>
<accession>A0ABN2N8A2</accession>
<feature type="region of interest" description="Disordered" evidence="1">
    <location>
        <begin position="120"/>
        <end position="153"/>
    </location>
</feature>
<keyword evidence="5" id="KW-1185">Reference proteome</keyword>
<name>A0ABN2N8A2_9PSEU</name>
<dbReference type="Pfam" id="PF01796">
    <property type="entry name" value="OB_ChsH2_C"/>
    <property type="match status" value="1"/>
</dbReference>
<protein>
    <recommendedName>
        <fullName evidence="6">DUF35 domain-containing protein</fullName>
    </recommendedName>
</protein>
<organism evidence="4 5">
    <name type="scientific">Pseudonocardia ailaonensis</name>
    <dbReference type="NCBI Taxonomy" id="367279"/>
    <lineage>
        <taxon>Bacteria</taxon>
        <taxon>Bacillati</taxon>
        <taxon>Actinomycetota</taxon>
        <taxon>Actinomycetes</taxon>
        <taxon>Pseudonocardiales</taxon>
        <taxon>Pseudonocardiaceae</taxon>
        <taxon>Pseudonocardia</taxon>
    </lineage>
</organism>
<dbReference type="PANTHER" id="PTHR34075:SF5">
    <property type="entry name" value="BLR3430 PROTEIN"/>
    <property type="match status" value="1"/>
</dbReference>
<dbReference type="Gene3D" id="6.10.30.10">
    <property type="match status" value="1"/>
</dbReference>
<evidence type="ECO:0000259" key="3">
    <source>
        <dbReference type="Pfam" id="PF12172"/>
    </source>
</evidence>
<proteinExistence type="predicted"/>
<evidence type="ECO:0000259" key="2">
    <source>
        <dbReference type="Pfam" id="PF01796"/>
    </source>
</evidence>
<dbReference type="InterPro" id="IPR022002">
    <property type="entry name" value="ChsH2_Znr"/>
</dbReference>
<evidence type="ECO:0000313" key="4">
    <source>
        <dbReference type="EMBL" id="GAA1857282.1"/>
    </source>
</evidence>
<evidence type="ECO:0008006" key="6">
    <source>
        <dbReference type="Google" id="ProtNLM"/>
    </source>
</evidence>
<dbReference type="InterPro" id="IPR012340">
    <property type="entry name" value="NA-bd_OB-fold"/>
</dbReference>
<gene>
    <name evidence="4" type="ORF">GCM10009836_41930</name>
</gene>
<evidence type="ECO:0000313" key="5">
    <source>
        <dbReference type="Proteomes" id="UP001500449"/>
    </source>
</evidence>
<dbReference type="InterPro" id="IPR052513">
    <property type="entry name" value="Thioester_dehydratase-like"/>
</dbReference>
<dbReference type="InterPro" id="IPR002878">
    <property type="entry name" value="ChsH2_C"/>
</dbReference>
<comment type="caution">
    <text evidence="4">The sequence shown here is derived from an EMBL/GenBank/DDBJ whole genome shotgun (WGS) entry which is preliminary data.</text>
</comment>
<dbReference type="EMBL" id="BAAAQK010000013">
    <property type="protein sequence ID" value="GAA1857282.1"/>
    <property type="molecule type" value="Genomic_DNA"/>
</dbReference>
<dbReference type="SUPFAM" id="SSF50249">
    <property type="entry name" value="Nucleic acid-binding proteins"/>
    <property type="match status" value="1"/>
</dbReference>
<feature type="domain" description="ChsH2 C-terminal OB-fold" evidence="2">
    <location>
        <begin position="62"/>
        <end position="110"/>
    </location>
</feature>
<dbReference type="Proteomes" id="UP001500449">
    <property type="component" value="Unassembled WGS sequence"/>
</dbReference>
<sequence>MPTLTPAGQYRGPAPVVHPESEPFWRGLGEGRLELQKCNSCGTVRWPIAPVCWNCTSLDATWTPVATSGTVSAAVTVRRATGNQVWADVVPFVSAMVDMADGLRLPGRILPAASPSVAAPGSAGAASGSGPVSGSGTASEPGPGSRSGTAAGTAADPAAAFPAGTPVEAAYLDAGDGIGVLCFVPAESA</sequence>